<dbReference type="AlphaFoldDB" id="A0A7N1A1I4"/>
<dbReference type="PANTHER" id="PTHR31717:SF138">
    <property type="entry name" value="CONSTANS-LIKE PROTEIN DAYS TO HEADING ON CHROMOSOME 2"/>
    <property type="match status" value="1"/>
</dbReference>
<dbReference type="PROSITE" id="PS51017">
    <property type="entry name" value="CCT"/>
    <property type="match status" value="1"/>
</dbReference>
<evidence type="ECO:0000256" key="1">
    <source>
        <dbReference type="ARBA" id="ARBA00004123"/>
    </source>
</evidence>
<keyword evidence="4" id="KW-0677">Repeat</keyword>
<organism evidence="12 13">
    <name type="scientific">Kalanchoe fedtschenkoi</name>
    <name type="common">Lavender scallops</name>
    <name type="synonym">South American air plant</name>
    <dbReference type="NCBI Taxonomy" id="63787"/>
    <lineage>
        <taxon>Eukaryota</taxon>
        <taxon>Viridiplantae</taxon>
        <taxon>Streptophyta</taxon>
        <taxon>Embryophyta</taxon>
        <taxon>Tracheophyta</taxon>
        <taxon>Spermatophyta</taxon>
        <taxon>Magnoliopsida</taxon>
        <taxon>eudicotyledons</taxon>
        <taxon>Gunneridae</taxon>
        <taxon>Pentapetalae</taxon>
        <taxon>Saxifragales</taxon>
        <taxon>Crassulaceae</taxon>
        <taxon>Kalanchoe</taxon>
    </lineage>
</organism>
<name>A0A7N1A1I4_KALFE</name>
<dbReference type="GO" id="GO:0008270">
    <property type="term" value="F:zinc ion binding"/>
    <property type="evidence" value="ECO:0007669"/>
    <property type="project" value="UniProtKB-KW"/>
</dbReference>
<keyword evidence="3" id="KW-0479">Metal-binding</keyword>
<evidence type="ECO:0000313" key="13">
    <source>
        <dbReference type="Proteomes" id="UP000594263"/>
    </source>
</evidence>
<evidence type="ECO:0000313" key="12">
    <source>
        <dbReference type="EnsemblPlants" id="Kaladp0060s0443.1.v1.1"/>
    </source>
</evidence>
<dbReference type="EnsemblPlants" id="Kaladp0060s0443.2.v1.1">
    <property type="protein sequence ID" value="Kaladp0060s0443.2.v1.1"/>
    <property type="gene ID" value="Kaladp0060s0443.v1.1"/>
</dbReference>
<keyword evidence="7 9" id="KW-0539">Nucleus</keyword>
<dbReference type="EnsemblPlants" id="Kaladp0060s0443.1.v1.1">
    <property type="protein sequence ID" value="Kaladp0060s0443.1.v1.1"/>
    <property type="gene ID" value="Kaladp0060s0443.v1.1"/>
</dbReference>
<dbReference type="InterPro" id="IPR049808">
    <property type="entry name" value="CONSTANS-like_Bbox1"/>
</dbReference>
<feature type="domain" description="B box-type" evidence="10">
    <location>
        <begin position="1"/>
        <end position="47"/>
    </location>
</feature>
<reference evidence="12" key="1">
    <citation type="submission" date="2021-01" db="UniProtKB">
        <authorList>
            <consortium name="EnsemblPlants"/>
        </authorList>
    </citation>
    <scope>IDENTIFICATION</scope>
</reference>
<evidence type="ECO:0000256" key="9">
    <source>
        <dbReference type="PROSITE-ProRule" id="PRU00357"/>
    </source>
</evidence>
<evidence type="ECO:0000256" key="3">
    <source>
        <dbReference type="ARBA" id="ARBA00022723"/>
    </source>
</evidence>
<dbReference type="PROSITE" id="PS50119">
    <property type="entry name" value="ZF_BBOX"/>
    <property type="match status" value="2"/>
</dbReference>
<dbReference type="Gramene" id="Kaladp0060s0443.1.v1.1">
    <property type="protein sequence ID" value="Kaladp0060s0443.1.v1.1"/>
    <property type="gene ID" value="Kaladp0060s0443.v1.1"/>
</dbReference>
<evidence type="ECO:0000256" key="8">
    <source>
        <dbReference type="PROSITE-ProRule" id="PRU00024"/>
    </source>
</evidence>
<dbReference type="SMART" id="SM00336">
    <property type="entry name" value="BBOX"/>
    <property type="match status" value="2"/>
</dbReference>
<dbReference type="InterPro" id="IPR000315">
    <property type="entry name" value="Znf_B-box"/>
</dbReference>
<dbReference type="PANTHER" id="PTHR31717">
    <property type="entry name" value="ZINC FINGER PROTEIN CONSTANS-LIKE 10"/>
    <property type="match status" value="1"/>
</dbReference>
<keyword evidence="5 8" id="KW-0863">Zinc-finger</keyword>
<keyword evidence="13" id="KW-1185">Reference proteome</keyword>
<evidence type="ECO:0000259" key="11">
    <source>
        <dbReference type="PROSITE" id="PS51017"/>
    </source>
</evidence>
<keyword evidence="6" id="KW-0862">Zinc</keyword>
<comment type="subcellular location">
    <subcellularLocation>
        <location evidence="1 9">Nucleus</location>
    </subcellularLocation>
</comment>
<evidence type="ECO:0000256" key="2">
    <source>
        <dbReference type="ARBA" id="ARBA00010024"/>
    </source>
</evidence>
<dbReference type="Proteomes" id="UP000594263">
    <property type="component" value="Unplaced"/>
</dbReference>
<evidence type="ECO:0000256" key="4">
    <source>
        <dbReference type="ARBA" id="ARBA00022737"/>
    </source>
</evidence>
<evidence type="ECO:0000259" key="10">
    <source>
        <dbReference type="PROSITE" id="PS50119"/>
    </source>
</evidence>
<dbReference type="InterPro" id="IPR010402">
    <property type="entry name" value="CCT_domain"/>
</dbReference>
<dbReference type="Pfam" id="PF06203">
    <property type="entry name" value="CCT"/>
    <property type="match status" value="1"/>
</dbReference>
<feature type="domain" description="CCT" evidence="11">
    <location>
        <begin position="349"/>
        <end position="391"/>
    </location>
</feature>
<dbReference type="OMA" id="PECSNVA"/>
<comment type="similarity">
    <text evidence="2">Belongs to the CONSTANS family.</text>
</comment>
<evidence type="ECO:0000256" key="5">
    <source>
        <dbReference type="ARBA" id="ARBA00022771"/>
    </source>
</evidence>
<evidence type="ECO:0000256" key="6">
    <source>
        <dbReference type="ARBA" id="ARBA00022833"/>
    </source>
</evidence>
<proteinExistence type="inferred from homology"/>
<dbReference type="CDD" id="cd19821">
    <property type="entry name" value="Bbox1_BBX-like"/>
    <property type="match status" value="2"/>
</dbReference>
<evidence type="ECO:0000256" key="7">
    <source>
        <dbReference type="ARBA" id="ARBA00023242"/>
    </source>
</evidence>
<dbReference type="GO" id="GO:0006355">
    <property type="term" value="P:regulation of DNA-templated transcription"/>
    <property type="evidence" value="ECO:0007669"/>
    <property type="project" value="UniProtKB-ARBA"/>
</dbReference>
<dbReference type="GO" id="GO:0005634">
    <property type="term" value="C:nucleus"/>
    <property type="evidence" value="ECO:0007669"/>
    <property type="project" value="UniProtKB-SubCell"/>
</dbReference>
<dbReference type="Gramene" id="Kaladp0060s0443.2.v1.1">
    <property type="protein sequence ID" value="Kaladp0060s0443.2.v1.1"/>
    <property type="gene ID" value="Kaladp0060s0443.v1.1"/>
</dbReference>
<accession>A0A7N1A1I4</accession>
<protein>
    <submittedName>
        <fullName evidence="12">Uncharacterized protein</fullName>
    </submittedName>
</protein>
<sequence length="406" mass="44131">MGRTCDFCGEQRSMVYCRSDSACLCLSCDRNVHSANALSNRHSRTLLCERCTSQPAIVRCHDENASLCQNCDWSGHGNASAASTHKRQTINCYSGCPSAAELSRIWSFVLDIASAGDLDSKTGAGSVAETCAGSANLEKKSITSLPEASQIIELESKSAVLMPSSAMGAPKSTTLLKELPSPPKQCCSITEDIQSFDVDDNLFGDFSMADVDLSIENYEELFGYSQNFSEHLFENGGMASLFPKRNIPEVGTSTQGAKGAKGPAAVRTNTMQPSCSNPMSVDSLVSCKTDPIVYPARKDNSGVTLSFSGMTNESSNGEYQDCGISPVVAMGEPPWCPSGTENSLTSASRDNAVKRYKEKKKNRKFDKKIRYASRKERADVRKRVKGRFVKAGERYDYDPLCPTRSF</sequence>
<feature type="domain" description="B box-type" evidence="10">
    <location>
        <begin position="43"/>
        <end position="90"/>
    </location>
</feature>